<dbReference type="RefSeq" id="WP_006502694.1">
    <property type="nucleotide sequence ID" value="NZ_BAGZ01000008.1"/>
</dbReference>
<keyword evidence="4" id="KW-1185">Reference proteome</keyword>
<evidence type="ECO:0000256" key="1">
    <source>
        <dbReference type="ARBA" id="ARBA00005163"/>
    </source>
</evidence>
<protein>
    <recommendedName>
        <fullName evidence="2">citrate synthase (unknown stereospecificity)</fullName>
        <ecNumber evidence="2">2.3.3.16</ecNumber>
    </recommendedName>
</protein>
<dbReference type="Pfam" id="PF00285">
    <property type="entry name" value="Citrate_synt"/>
    <property type="match status" value="1"/>
</dbReference>
<reference evidence="3 4" key="1">
    <citation type="submission" date="2012-08" db="EMBL/GenBank/DDBJ databases">
        <title>Whole genome shotgun sequence of Austwickia chelonae NBRC 105200.</title>
        <authorList>
            <person name="Yoshida I."/>
            <person name="Hosoyama A."/>
            <person name="Tsuchikane K."/>
            <person name="Katsumata H."/>
            <person name="Ando Y."/>
            <person name="Ohji S."/>
            <person name="Hamada M."/>
            <person name="Tamura T."/>
            <person name="Yamazoe A."/>
            <person name="Yamazaki S."/>
            <person name="Fujita N."/>
        </authorList>
    </citation>
    <scope>NUCLEOTIDE SEQUENCE [LARGE SCALE GENOMIC DNA]</scope>
    <source>
        <strain evidence="3 4">NBRC 105200</strain>
    </source>
</reference>
<dbReference type="EC" id="2.3.3.16" evidence="2"/>
<dbReference type="InterPro" id="IPR016142">
    <property type="entry name" value="Citrate_synth-like_lrg_a-sub"/>
</dbReference>
<proteinExistence type="predicted"/>
<dbReference type="AlphaFoldDB" id="K6W7X4"/>
<dbReference type="GO" id="GO:0036440">
    <property type="term" value="F:citrate synthase activity"/>
    <property type="evidence" value="ECO:0007669"/>
    <property type="project" value="UniProtKB-EC"/>
</dbReference>
<dbReference type="PRINTS" id="PR00143">
    <property type="entry name" value="CITRTSNTHASE"/>
</dbReference>
<dbReference type="EMBL" id="BAGZ01000008">
    <property type="protein sequence ID" value="GAB77942.1"/>
    <property type="molecule type" value="Genomic_DNA"/>
</dbReference>
<comment type="pathway">
    <text evidence="1">Carbohydrate metabolism; tricarboxylic acid cycle.</text>
</comment>
<sequence length="369" mass="39813">MVTPPETPPSFTTAIAEADHDSGCLRYRGVDIRELVDKVTFGEVWGLLVSGNFGAGLPPAEQFPLPVRTGDVRVDVQSALAQLAPVWGFRPLHDIDIDQAREQLGRASTMAMSFIAQSARGADVPVVPEHQIGKAETVVGRFMTRWRGEPDPRHVAALDGYFTVAAEHGLNPSTMTARLIASTGADVAACLSGAVGAISGPLHGGAPSRALRMILEAEAHGDPQTYVRGLLDRGIRLMGFGHRVYGGEDPRATAIRELARRFEAPLFDIASRLEADALDVLAERHPDQGIGVNMEYWVAVLLHGAEVPPRLFAPMFACARSAGWSAHILEQKALQRPIRPVAQYAGPSPRSAEAVPGWDMLPPAHRFDR</sequence>
<dbReference type="STRING" id="100225.SAMN05421595_0453"/>
<dbReference type="PANTHER" id="PTHR11739:SF23">
    <property type="entry name" value="CITRATE SYNTHASE 2-RELATED"/>
    <property type="match status" value="1"/>
</dbReference>
<dbReference type="InterPro" id="IPR016143">
    <property type="entry name" value="Citrate_synth-like_sm_a-sub"/>
</dbReference>
<dbReference type="InterPro" id="IPR002020">
    <property type="entry name" value="Citrate_synthase"/>
</dbReference>
<dbReference type="GO" id="GO:0005829">
    <property type="term" value="C:cytosol"/>
    <property type="evidence" value="ECO:0007669"/>
    <property type="project" value="TreeGrafter"/>
</dbReference>
<dbReference type="NCBIfam" id="NF009005">
    <property type="entry name" value="PRK12350.1"/>
    <property type="match status" value="1"/>
</dbReference>
<name>K6W7X4_9MICO</name>
<organism evidence="3 4">
    <name type="scientific">Austwickia chelonae NBRC 105200</name>
    <dbReference type="NCBI Taxonomy" id="1184607"/>
    <lineage>
        <taxon>Bacteria</taxon>
        <taxon>Bacillati</taxon>
        <taxon>Actinomycetota</taxon>
        <taxon>Actinomycetes</taxon>
        <taxon>Micrococcales</taxon>
        <taxon>Dermatophilaceae</taxon>
        <taxon>Austwickia</taxon>
    </lineage>
</organism>
<dbReference type="InterPro" id="IPR036969">
    <property type="entry name" value="Citrate_synthase_sf"/>
</dbReference>
<dbReference type="PANTHER" id="PTHR11739">
    <property type="entry name" value="CITRATE SYNTHASE"/>
    <property type="match status" value="1"/>
</dbReference>
<accession>K6W7X4</accession>
<evidence type="ECO:0000256" key="2">
    <source>
        <dbReference type="ARBA" id="ARBA00012972"/>
    </source>
</evidence>
<dbReference type="GO" id="GO:0005975">
    <property type="term" value="P:carbohydrate metabolic process"/>
    <property type="evidence" value="ECO:0007669"/>
    <property type="project" value="TreeGrafter"/>
</dbReference>
<gene>
    <name evidence="3" type="ORF">AUCHE_08_01850</name>
</gene>
<dbReference type="Gene3D" id="1.10.230.10">
    <property type="entry name" value="Cytochrome P450-Terp, domain 2"/>
    <property type="match status" value="1"/>
</dbReference>
<dbReference type="UniPathway" id="UPA00223"/>
<dbReference type="Gene3D" id="1.10.580.10">
    <property type="entry name" value="Citrate Synthase, domain 1"/>
    <property type="match status" value="2"/>
</dbReference>
<evidence type="ECO:0000313" key="3">
    <source>
        <dbReference type="EMBL" id="GAB77942.1"/>
    </source>
</evidence>
<dbReference type="GO" id="GO:0006099">
    <property type="term" value="P:tricarboxylic acid cycle"/>
    <property type="evidence" value="ECO:0007669"/>
    <property type="project" value="UniProtKB-UniPathway"/>
</dbReference>
<comment type="caution">
    <text evidence="3">The sequence shown here is derived from an EMBL/GenBank/DDBJ whole genome shotgun (WGS) entry which is preliminary data.</text>
</comment>
<dbReference type="eggNOG" id="COG0372">
    <property type="taxonomic scope" value="Bacteria"/>
</dbReference>
<dbReference type="Proteomes" id="UP000008495">
    <property type="component" value="Unassembled WGS sequence"/>
</dbReference>
<evidence type="ECO:0000313" key="4">
    <source>
        <dbReference type="Proteomes" id="UP000008495"/>
    </source>
</evidence>
<dbReference type="SUPFAM" id="SSF48256">
    <property type="entry name" value="Citrate synthase"/>
    <property type="match status" value="1"/>
</dbReference>